<evidence type="ECO:0000313" key="2">
    <source>
        <dbReference type="EMBL" id="KAF4947334.1"/>
    </source>
</evidence>
<gene>
    <name evidence="2" type="ORF">FGADI_10484</name>
</gene>
<sequence>MSTASAEKPDSGANVDICKVARQIQHLAHFLSQGPPFAGIDLTDDDLKVARVLSPVTEITSHRRPSELKFPREWVEEHGALAIALRDWRQDVNVQSTNHSNAHAVKHKPAQFTNITTEAIEIGSEISILSRPMQRESYLFKKTEDLEKKVRKSEQEKLSVIQHNLKLQLDMEALQRKAQAFHKALFDPDNRIHETNVKAKVKLHSDIRQLQKSLDAANSNNHSLVEKNKDLESSNKNLVGENEKLVKKTQILESGNKALVTENQVLIEEIKDLDSDNETLITMSQDLLAKIEISKDAAKNYQELLAAKNQALESSNKVLVTELTALKTSNKRVVAECSQLKQRFEQSVIVTESCKERLGTITAKINELESGKAFLAAQNNDLMARNAVLGDVNKRLDECLEKIVTDMALLTLS</sequence>
<dbReference type="Proteomes" id="UP000604273">
    <property type="component" value="Unassembled WGS sequence"/>
</dbReference>
<evidence type="ECO:0000256" key="1">
    <source>
        <dbReference type="SAM" id="Coils"/>
    </source>
</evidence>
<feature type="coiled-coil region" evidence="1">
    <location>
        <begin position="200"/>
        <end position="276"/>
    </location>
</feature>
<dbReference type="OrthoDB" id="5097247at2759"/>
<dbReference type="EMBL" id="JABFAI010000290">
    <property type="protein sequence ID" value="KAF4947334.1"/>
    <property type="molecule type" value="Genomic_DNA"/>
</dbReference>
<accession>A0A8H4SX56</accession>
<keyword evidence="3" id="KW-1185">Reference proteome</keyword>
<keyword evidence="1" id="KW-0175">Coiled coil</keyword>
<name>A0A8H4SX56_9HYPO</name>
<organism evidence="2 3">
    <name type="scientific">Fusarium gaditjirri</name>
    <dbReference type="NCBI Taxonomy" id="282569"/>
    <lineage>
        <taxon>Eukaryota</taxon>
        <taxon>Fungi</taxon>
        <taxon>Dikarya</taxon>
        <taxon>Ascomycota</taxon>
        <taxon>Pezizomycotina</taxon>
        <taxon>Sordariomycetes</taxon>
        <taxon>Hypocreomycetidae</taxon>
        <taxon>Hypocreales</taxon>
        <taxon>Nectriaceae</taxon>
        <taxon>Fusarium</taxon>
        <taxon>Fusarium nisikadoi species complex</taxon>
    </lineage>
</organism>
<dbReference type="AlphaFoldDB" id="A0A8H4SX56"/>
<evidence type="ECO:0000313" key="3">
    <source>
        <dbReference type="Proteomes" id="UP000604273"/>
    </source>
</evidence>
<protein>
    <submittedName>
        <fullName evidence="2">Uncharacterized protein</fullName>
    </submittedName>
</protein>
<comment type="caution">
    <text evidence="2">The sequence shown here is derived from an EMBL/GenBank/DDBJ whole genome shotgun (WGS) entry which is preliminary data.</text>
</comment>
<reference evidence="2" key="2">
    <citation type="submission" date="2020-05" db="EMBL/GenBank/DDBJ databases">
        <authorList>
            <person name="Kim H.-S."/>
            <person name="Proctor R.H."/>
            <person name="Brown D.W."/>
        </authorList>
    </citation>
    <scope>NUCLEOTIDE SEQUENCE</scope>
    <source>
        <strain evidence="2">NRRL 45417</strain>
    </source>
</reference>
<reference evidence="2" key="1">
    <citation type="journal article" date="2020" name="BMC Genomics">
        <title>Correction to: Identification and distribution of gene clusters required for synthesis of sphingolipid metabolism inhibitors in diverse species of the filamentous fungus Fusarium.</title>
        <authorList>
            <person name="Kim H.S."/>
            <person name="Lohmar J.M."/>
            <person name="Busman M."/>
            <person name="Brown D.W."/>
            <person name="Naumann T.A."/>
            <person name="Divon H.H."/>
            <person name="Lysoe E."/>
            <person name="Uhlig S."/>
            <person name="Proctor R.H."/>
        </authorList>
    </citation>
    <scope>NUCLEOTIDE SEQUENCE</scope>
    <source>
        <strain evidence="2">NRRL 45417</strain>
    </source>
</reference>
<proteinExistence type="predicted"/>